<dbReference type="AlphaFoldDB" id="A0AA88XF79"/>
<dbReference type="InterPro" id="IPR051077">
    <property type="entry name" value="Ca-dependent_lectin"/>
</dbReference>
<evidence type="ECO:0000313" key="1">
    <source>
        <dbReference type="EMBL" id="KAK3084235.1"/>
    </source>
</evidence>
<sequence length="83" mass="9135">MVPAKSSCPVGWKTQYNGILTTNSDDFHKSEYTCMDNDAEYIEGKRLNDDDGKLFYPVKAVCGSLPCPPYISGAFVECAVCTK</sequence>
<comment type="caution">
    <text evidence="1">The sequence shown here is derived from an EMBL/GenBank/DDBJ whole genome shotgun (WGS) entry which is preliminary data.</text>
</comment>
<dbReference type="Proteomes" id="UP001186944">
    <property type="component" value="Unassembled WGS sequence"/>
</dbReference>
<reference evidence="1" key="1">
    <citation type="submission" date="2019-08" db="EMBL/GenBank/DDBJ databases">
        <title>The improved chromosome-level genome for the pearl oyster Pinctada fucata martensii using PacBio sequencing and Hi-C.</title>
        <authorList>
            <person name="Zheng Z."/>
        </authorList>
    </citation>
    <scope>NUCLEOTIDE SEQUENCE</scope>
    <source>
        <strain evidence="1">ZZ-2019</strain>
        <tissue evidence="1">Adductor muscle</tissue>
    </source>
</reference>
<organism evidence="1 2">
    <name type="scientific">Pinctada imbricata</name>
    <name type="common">Atlantic pearl-oyster</name>
    <name type="synonym">Pinctada martensii</name>
    <dbReference type="NCBI Taxonomy" id="66713"/>
    <lineage>
        <taxon>Eukaryota</taxon>
        <taxon>Metazoa</taxon>
        <taxon>Spiralia</taxon>
        <taxon>Lophotrochozoa</taxon>
        <taxon>Mollusca</taxon>
        <taxon>Bivalvia</taxon>
        <taxon>Autobranchia</taxon>
        <taxon>Pteriomorphia</taxon>
        <taxon>Pterioida</taxon>
        <taxon>Pterioidea</taxon>
        <taxon>Pteriidae</taxon>
        <taxon>Pinctada</taxon>
    </lineage>
</organism>
<protein>
    <submittedName>
        <fullName evidence="1">Uncharacterized protein</fullName>
    </submittedName>
</protein>
<proteinExistence type="predicted"/>
<dbReference type="GO" id="GO:0005615">
    <property type="term" value="C:extracellular space"/>
    <property type="evidence" value="ECO:0007669"/>
    <property type="project" value="TreeGrafter"/>
</dbReference>
<evidence type="ECO:0000313" key="2">
    <source>
        <dbReference type="Proteomes" id="UP001186944"/>
    </source>
</evidence>
<dbReference type="EMBL" id="VSWD01000013">
    <property type="protein sequence ID" value="KAK3084235.1"/>
    <property type="molecule type" value="Genomic_DNA"/>
</dbReference>
<dbReference type="PANTHER" id="PTHR24024">
    <property type="entry name" value="PULMONARY SURFACTANT-ASSOCIATED PROTEIN A"/>
    <property type="match status" value="1"/>
</dbReference>
<keyword evidence="2" id="KW-1185">Reference proteome</keyword>
<gene>
    <name evidence="1" type="ORF">FSP39_010426</name>
</gene>
<accession>A0AA88XF79</accession>
<dbReference type="PANTHER" id="PTHR24024:SF18">
    <property type="entry name" value="SHORT-CHAIN COLLAGEN C4-LIKE"/>
    <property type="match status" value="1"/>
</dbReference>
<name>A0AA88XF79_PINIB</name>